<feature type="compositionally biased region" description="Low complexity" evidence="14">
    <location>
        <begin position="396"/>
        <end position="421"/>
    </location>
</feature>
<accession>F0ZCM3</accession>
<dbReference type="PANTHER" id="PTHR45943:SF2">
    <property type="entry name" value="RING-TYPE DOMAIN-CONTAINING PROTEIN"/>
    <property type="match status" value="1"/>
</dbReference>
<keyword evidence="17" id="KW-1185">Reference proteome</keyword>
<dbReference type="CDD" id="cd16463">
    <property type="entry name" value="RING-H2_PHR"/>
    <property type="match status" value="1"/>
</dbReference>
<evidence type="ECO:0000256" key="5">
    <source>
        <dbReference type="ARBA" id="ARBA00012249"/>
    </source>
</evidence>
<keyword evidence="7" id="KW-0479">Metal-binding</keyword>
<dbReference type="GO" id="GO:0005634">
    <property type="term" value="C:nucleus"/>
    <property type="evidence" value="ECO:0000318"/>
    <property type="project" value="GO_Central"/>
</dbReference>
<dbReference type="GO" id="GO:0061630">
    <property type="term" value="F:ubiquitin protein ligase activity"/>
    <property type="evidence" value="ECO:0000318"/>
    <property type="project" value="GO_Central"/>
</dbReference>
<dbReference type="SMART" id="SM00184">
    <property type="entry name" value="RING"/>
    <property type="match status" value="2"/>
</dbReference>
<keyword evidence="12" id="KW-0966">Cell projection</keyword>
<feature type="compositionally biased region" description="Basic and acidic residues" evidence="14">
    <location>
        <begin position="105"/>
        <end position="114"/>
    </location>
</feature>
<evidence type="ECO:0000256" key="3">
    <source>
        <dbReference type="ARBA" id="ARBA00004906"/>
    </source>
</evidence>
<keyword evidence="8" id="KW-0677">Repeat</keyword>
<evidence type="ECO:0000256" key="14">
    <source>
        <dbReference type="SAM" id="MobiDB-lite"/>
    </source>
</evidence>
<comment type="pathway">
    <text evidence="3">Protein modification; protein ubiquitination.</text>
</comment>
<dbReference type="EMBL" id="GL870979">
    <property type="protein sequence ID" value="EGC38296.1"/>
    <property type="molecule type" value="Genomic_DNA"/>
</dbReference>
<dbReference type="OMA" id="HEECIMK"/>
<dbReference type="Proteomes" id="UP000001064">
    <property type="component" value="Unassembled WGS sequence"/>
</dbReference>
<dbReference type="VEuPathDB" id="AmoebaDB:DICPUDRAFT_76110"/>
<gene>
    <name evidence="16" type="ORF">DICPUDRAFT_76110</name>
</gene>
<dbReference type="PROSITE" id="PS00518">
    <property type="entry name" value="ZF_RING_1"/>
    <property type="match status" value="1"/>
</dbReference>
<keyword evidence="6" id="KW-0808">Transferase</keyword>
<dbReference type="InParanoid" id="F0ZCM3"/>
<dbReference type="InterPro" id="IPR013083">
    <property type="entry name" value="Znf_RING/FYVE/PHD"/>
</dbReference>
<feature type="region of interest" description="Disordered" evidence="14">
    <location>
        <begin position="396"/>
        <end position="447"/>
    </location>
</feature>
<proteinExistence type="inferred from homology"/>
<evidence type="ECO:0000259" key="15">
    <source>
        <dbReference type="PROSITE" id="PS50089"/>
    </source>
</evidence>
<dbReference type="InterPro" id="IPR017907">
    <property type="entry name" value="Znf_RING_CS"/>
</dbReference>
<dbReference type="GeneID" id="10502297"/>
<dbReference type="RefSeq" id="XP_003285157.1">
    <property type="nucleotide sequence ID" value="XM_003285109.1"/>
</dbReference>
<evidence type="ECO:0000256" key="2">
    <source>
        <dbReference type="ARBA" id="ARBA00004489"/>
    </source>
</evidence>
<dbReference type="AlphaFoldDB" id="F0ZCM3"/>
<evidence type="ECO:0000313" key="17">
    <source>
        <dbReference type="Proteomes" id="UP000001064"/>
    </source>
</evidence>
<dbReference type="FunCoup" id="F0ZCM3">
    <property type="interactions" value="2"/>
</dbReference>
<dbReference type="Gene3D" id="3.30.40.10">
    <property type="entry name" value="Zinc/RING finger domain, C3HC4 (zinc finger)"/>
    <property type="match status" value="2"/>
</dbReference>
<keyword evidence="11" id="KW-0862">Zinc</keyword>
<feature type="compositionally biased region" description="Low complexity" evidence="14">
    <location>
        <begin position="81"/>
        <end position="100"/>
    </location>
</feature>
<feature type="domain" description="RING-type" evidence="15">
    <location>
        <begin position="607"/>
        <end position="658"/>
    </location>
</feature>
<keyword evidence="10" id="KW-0833">Ubl conjugation pathway</keyword>
<keyword evidence="9 13" id="KW-0863">Zinc-finger</keyword>
<evidence type="ECO:0000256" key="9">
    <source>
        <dbReference type="ARBA" id="ARBA00022771"/>
    </source>
</evidence>
<dbReference type="GO" id="GO:0005886">
    <property type="term" value="C:plasma membrane"/>
    <property type="evidence" value="ECO:0000318"/>
    <property type="project" value="GO_Central"/>
</dbReference>
<dbReference type="EC" id="2.3.2.33" evidence="5"/>
<evidence type="ECO:0000256" key="7">
    <source>
        <dbReference type="ARBA" id="ARBA00022723"/>
    </source>
</evidence>
<evidence type="ECO:0000256" key="1">
    <source>
        <dbReference type="ARBA" id="ARBA00000333"/>
    </source>
</evidence>
<dbReference type="PANTHER" id="PTHR45943">
    <property type="entry name" value="E3 UBIQUITIN-PROTEIN LIGASE MYCBP2"/>
    <property type="match status" value="1"/>
</dbReference>
<evidence type="ECO:0000256" key="10">
    <source>
        <dbReference type="ARBA" id="ARBA00022786"/>
    </source>
</evidence>
<comment type="subcellular location">
    <subcellularLocation>
        <location evidence="2">Cell projection</location>
        <location evidence="2">Axon</location>
    </subcellularLocation>
</comment>
<dbReference type="FunFam" id="3.30.40.10:FF:000078">
    <property type="entry name" value="E3 ubiquitin-protein ligase MYCBP2 isoform X1"/>
    <property type="match status" value="1"/>
</dbReference>
<name>F0ZCM3_DICPU</name>
<feature type="region of interest" description="Disordered" evidence="14">
    <location>
        <begin position="73"/>
        <end position="114"/>
    </location>
</feature>
<feature type="domain" description="RING-type" evidence="15">
    <location>
        <begin position="289"/>
        <end position="338"/>
    </location>
</feature>
<evidence type="ECO:0000256" key="6">
    <source>
        <dbReference type="ARBA" id="ARBA00022679"/>
    </source>
</evidence>
<feature type="compositionally biased region" description="Basic and acidic residues" evidence="14">
    <location>
        <begin position="436"/>
        <end position="447"/>
    </location>
</feature>
<comment type="catalytic activity">
    <reaction evidence="1">
        <text>[E2 ubiquitin-conjugating enzyme]-S-ubiquitinyl-L-cysteine + [acceptor protein]-L-threonine = [E2 ubiquitin-conjugating enzyme]-L-cysteine + [acceptor protein]-3-O-ubiquitinyl-L-threonine.</text>
        <dbReference type="EC" id="2.3.2.33"/>
    </reaction>
</comment>
<evidence type="ECO:0000256" key="12">
    <source>
        <dbReference type="ARBA" id="ARBA00023273"/>
    </source>
</evidence>
<dbReference type="PROSITE" id="PS50089">
    <property type="entry name" value="ZF_RING_2"/>
    <property type="match status" value="2"/>
</dbReference>
<dbReference type="KEGG" id="dpp:DICPUDRAFT_76110"/>
<sequence>MEFKSFLFDYNNNKDFFDQIMAEKSNNNINNNRDINKNNGINNNFIKRNQIYNNNDFQDNFLYSHFQNNLGLNDDNEDADTSTSNSDSNYSRSSYSSSNSDTEDDHSNSDKNEDSSFSLTNNWLFNKFFKSNNNNNNNNNSDNDSSSSEEDDSDSNYINYDITTFLNNNIDNNNNPLEFLNSIKKDYNNNNNNGSLTKGEMFSKISESPFNLLLRDNLELERQVSSSIPIPTNKSNNNNNNKSPVYSSPLSSSFTSSPPFKQSLKLDDDENINNNILIDESNNELVIKCVECSNTPSLVDDIIFLDCSHFYCRKCLYGFIMNRIKEKKVSKIKCKSCKIPLSVHDIKQVLNEEECSIYDKASLDQVLSKNKGNYIQCPCCNLFIEKVIIPAPSPKTTSFSSSYNGGNSSNKNKSKDSTCSSLPNFSSNNHHHHHQKVEYDDNGRPLSKESMEHKRKYRLRCPQCSTVFCSECFVTPYHLGYTCAQYQIYNSSKHCRFCKIAIFPILPNSKILLNNNGNTTTTTTPNLETNVLDICSNNECRLKSLKSCDKVLKCGHQCLGLKNEENCLPCIESDCNYNKINNNNNVNNNINSDVTILKTDQKSNDYCNICWTDDLSSDPCIQLDCGHIFHYKCCKNVLKKRWSSPRISFGFTKCALCSQTMDHPSLKKYLDPINELYNTIKTKALTRLEINGPEQDVNFNDTTSKWYNNKEGYVMERFSYFMCFKCKKPYFGGEKACGDNRQDFKPEELICGGCSANGNEICKIHGKEFIEYKCKYCCNISIFFCWGKTHFCADCHKKVNEVTKTPKHLLPQCKCDVEVKHQVGEEFCFGCTLCIISDN</sequence>
<organism evidence="16 17">
    <name type="scientific">Dictyostelium purpureum</name>
    <name type="common">Slime mold</name>
    <dbReference type="NCBI Taxonomy" id="5786"/>
    <lineage>
        <taxon>Eukaryota</taxon>
        <taxon>Amoebozoa</taxon>
        <taxon>Evosea</taxon>
        <taxon>Eumycetozoa</taxon>
        <taxon>Dictyostelia</taxon>
        <taxon>Dictyosteliales</taxon>
        <taxon>Dictyosteliaceae</taxon>
        <taxon>Dictyostelium</taxon>
    </lineage>
</organism>
<comment type="similarity">
    <text evidence="4">Belongs to the RING-Cys relay (RCR) family.</text>
</comment>
<evidence type="ECO:0000256" key="11">
    <source>
        <dbReference type="ARBA" id="ARBA00022833"/>
    </source>
</evidence>
<evidence type="ECO:0000256" key="8">
    <source>
        <dbReference type="ARBA" id="ARBA00022737"/>
    </source>
</evidence>
<evidence type="ECO:0000256" key="4">
    <source>
        <dbReference type="ARBA" id="ARBA00005415"/>
    </source>
</evidence>
<dbReference type="OrthoDB" id="6050183at2759"/>
<protein>
    <recommendedName>
        <fullName evidence="5">RCR-type E3 ubiquitin transferase</fullName>
        <ecNumber evidence="5">2.3.2.33</ecNumber>
    </recommendedName>
</protein>
<feature type="compositionally biased region" description="Low complexity" evidence="14">
    <location>
        <begin position="131"/>
        <end position="146"/>
    </location>
</feature>
<evidence type="ECO:0000256" key="13">
    <source>
        <dbReference type="PROSITE-ProRule" id="PRU00175"/>
    </source>
</evidence>
<feature type="region of interest" description="Disordered" evidence="14">
    <location>
        <begin position="131"/>
        <end position="155"/>
    </location>
</feature>
<feature type="region of interest" description="Disordered" evidence="14">
    <location>
        <begin position="228"/>
        <end position="254"/>
    </location>
</feature>
<evidence type="ECO:0000313" key="16">
    <source>
        <dbReference type="EMBL" id="EGC38296.1"/>
    </source>
</evidence>
<dbReference type="SUPFAM" id="SSF57850">
    <property type="entry name" value="RING/U-box"/>
    <property type="match status" value="2"/>
</dbReference>
<dbReference type="eggNOG" id="KOG1428">
    <property type="taxonomic scope" value="Eukaryota"/>
</dbReference>
<dbReference type="GO" id="GO:0008270">
    <property type="term" value="F:zinc ion binding"/>
    <property type="evidence" value="ECO:0007669"/>
    <property type="project" value="UniProtKB-KW"/>
</dbReference>
<dbReference type="InterPro" id="IPR001841">
    <property type="entry name" value="Znf_RING"/>
</dbReference>
<reference evidence="17" key="1">
    <citation type="journal article" date="2011" name="Genome Biol.">
        <title>Comparative genomics of the social amoebae Dictyostelium discoideum and Dictyostelium purpureum.</title>
        <authorList>
            <consortium name="US DOE Joint Genome Institute (JGI-PGF)"/>
            <person name="Sucgang R."/>
            <person name="Kuo A."/>
            <person name="Tian X."/>
            <person name="Salerno W."/>
            <person name="Parikh A."/>
            <person name="Feasley C.L."/>
            <person name="Dalin E."/>
            <person name="Tu H."/>
            <person name="Huang E."/>
            <person name="Barry K."/>
            <person name="Lindquist E."/>
            <person name="Shapiro H."/>
            <person name="Bruce D."/>
            <person name="Schmutz J."/>
            <person name="Salamov A."/>
            <person name="Fey P."/>
            <person name="Gaudet P."/>
            <person name="Anjard C."/>
            <person name="Babu M.M."/>
            <person name="Basu S."/>
            <person name="Bushmanova Y."/>
            <person name="van der Wel H."/>
            <person name="Katoh-Kurasawa M."/>
            <person name="Dinh C."/>
            <person name="Coutinho P.M."/>
            <person name="Saito T."/>
            <person name="Elias M."/>
            <person name="Schaap P."/>
            <person name="Kay R.R."/>
            <person name="Henrissat B."/>
            <person name="Eichinger L."/>
            <person name="Rivero F."/>
            <person name="Putnam N.H."/>
            <person name="West C.M."/>
            <person name="Loomis W.F."/>
            <person name="Chisholm R.L."/>
            <person name="Shaulsky G."/>
            <person name="Strassmann J.E."/>
            <person name="Queller D.C."/>
            <person name="Kuspa A."/>
            <person name="Grigoriev I.V."/>
        </authorList>
    </citation>
    <scope>NUCLEOTIDE SEQUENCE [LARGE SCALE GENOMIC DNA]</scope>
    <source>
        <strain evidence="17">QSDP1</strain>
    </source>
</reference>